<organism evidence="1 2">
    <name type="scientific">Violaceomyces palustris</name>
    <dbReference type="NCBI Taxonomy" id="1673888"/>
    <lineage>
        <taxon>Eukaryota</taxon>
        <taxon>Fungi</taxon>
        <taxon>Dikarya</taxon>
        <taxon>Basidiomycota</taxon>
        <taxon>Ustilaginomycotina</taxon>
        <taxon>Ustilaginomycetes</taxon>
        <taxon>Violaceomycetales</taxon>
        <taxon>Violaceomycetaceae</taxon>
        <taxon>Violaceomyces</taxon>
    </lineage>
</organism>
<name>A0ACD0NZP5_9BASI</name>
<accession>A0ACD0NZP5</accession>
<keyword evidence="2" id="KW-1185">Reference proteome</keyword>
<evidence type="ECO:0000313" key="2">
    <source>
        <dbReference type="Proteomes" id="UP000245626"/>
    </source>
</evidence>
<evidence type="ECO:0000313" key="1">
    <source>
        <dbReference type="EMBL" id="PWN51274.1"/>
    </source>
</evidence>
<proteinExistence type="predicted"/>
<dbReference type="Proteomes" id="UP000245626">
    <property type="component" value="Unassembled WGS sequence"/>
</dbReference>
<sequence>MSDLAQASLLSVATYYALRGSIAPNKAPPEERYKKDFISRIRMTTIAPRIFSTIYLGSTALQIWSLPWSTAKPLLAPISKEAAGNALGCLLTIAGGWLRVRCYKELGRYFTFDLAITKNQKIVDTGPYAILRHPSYTAFLLVQTGIVLTHVIFNLAPKERRSMLFQSMRLLLAAFSAFVCPIMITKRVREEEEMLLAHFGEQYKDYCKRTKRLIPYIY</sequence>
<protein>
    <submittedName>
        <fullName evidence="1">Uncharacterized protein</fullName>
    </submittedName>
</protein>
<dbReference type="EMBL" id="KZ819856">
    <property type="protein sequence ID" value="PWN51274.1"/>
    <property type="molecule type" value="Genomic_DNA"/>
</dbReference>
<gene>
    <name evidence="1" type="ORF">IE53DRAFT_56577</name>
</gene>
<reference evidence="1 2" key="1">
    <citation type="journal article" date="2018" name="Mol. Biol. Evol.">
        <title>Broad Genomic Sampling Reveals a Smut Pathogenic Ancestry of the Fungal Clade Ustilaginomycotina.</title>
        <authorList>
            <person name="Kijpornyongpan T."/>
            <person name="Mondo S.J."/>
            <person name="Barry K."/>
            <person name="Sandor L."/>
            <person name="Lee J."/>
            <person name="Lipzen A."/>
            <person name="Pangilinan J."/>
            <person name="LaButti K."/>
            <person name="Hainaut M."/>
            <person name="Henrissat B."/>
            <person name="Grigoriev I.V."/>
            <person name="Spatafora J.W."/>
            <person name="Aime M.C."/>
        </authorList>
    </citation>
    <scope>NUCLEOTIDE SEQUENCE [LARGE SCALE GENOMIC DNA]</scope>
    <source>
        <strain evidence="1 2">SA 807</strain>
    </source>
</reference>